<reference evidence="14" key="1">
    <citation type="submission" date="2012-01" db="EMBL/GenBank/DDBJ databases">
        <title>The Genome Sequence of Oreochromis niloticus (Nile Tilapia).</title>
        <authorList>
            <consortium name="Broad Institute Genome Assembly Team"/>
            <consortium name="Broad Institute Sequencing Platform"/>
            <person name="Di Palma F."/>
            <person name="Johnson J."/>
            <person name="Lander E.S."/>
            <person name="Lindblad-Toh K."/>
        </authorList>
    </citation>
    <scope>NUCLEOTIDE SEQUENCE [LARGE SCALE GENOMIC DNA]</scope>
</reference>
<dbReference type="GO" id="GO:0005262">
    <property type="term" value="F:calcium channel activity"/>
    <property type="evidence" value="ECO:0007669"/>
    <property type="project" value="UniProtKB-KW"/>
</dbReference>
<proteinExistence type="predicted"/>
<keyword evidence="12" id="KW-0472">Membrane</keyword>
<keyword evidence="7" id="KW-0106">Calcium</keyword>
<dbReference type="PANTHER" id="PTHR10582">
    <property type="entry name" value="TRANSIENT RECEPTOR POTENTIAL ION CHANNEL PROTEIN"/>
    <property type="match status" value="1"/>
</dbReference>
<comment type="subcellular location">
    <subcellularLocation>
        <location evidence="1">Cell membrane</location>
        <topology evidence="1">Multi-pass membrane protein</topology>
    </subcellularLocation>
</comment>
<feature type="transmembrane region" description="Helical" evidence="12">
    <location>
        <begin position="430"/>
        <end position="455"/>
    </location>
</feature>
<dbReference type="Pfam" id="PF12796">
    <property type="entry name" value="Ank_2"/>
    <property type="match status" value="1"/>
</dbReference>
<feature type="repeat" description="ANK" evidence="11">
    <location>
        <begin position="28"/>
        <end position="60"/>
    </location>
</feature>
<keyword evidence="3" id="KW-1003">Cell membrane</keyword>
<evidence type="ECO:0000256" key="1">
    <source>
        <dbReference type="ARBA" id="ARBA00004651"/>
    </source>
</evidence>
<evidence type="ECO:0000256" key="6">
    <source>
        <dbReference type="ARBA" id="ARBA00022737"/>
    </source>
</evidence>
<keyword evidence="6" id="KW-0677">Repeat</keyword>
<sequence>ASIILDIAEKTGDVENLINASYTDPYYKGQTALHVAIERRSFEHVKLLVQKGPDVQANGKFFQLLSLSSSACTNQPDIVSFLMENPYRRADVTDRDSRGNTVLHTLVVIVYDEILVQHNKLDKKVQLEEIENNDGMTPLKLAAKLGKIELIRHMLHREFMDEETKPLSRKFTEWIYGPVHSSLYDMISIDTDEKDSVLEIIVFGSEIPNRPEMLQIEPLRSLLQTKWERFASKLFLMNFLLYVMYLTIFTTVTFYRKEGQPPFPIENIPLDHLRCVGELISIFGALRFLYKTVRMLKQIQSFTEKEFISFVYLEYVGLLVLSLAFAWVNLLYYLRDSKQLGMYSVMMQRLRVFVLLFGFSAAIVALIHNSPPAQTKITNDTAAQMRSFFEPYKCVKLSYNDIRFAALELFKFTIGMGDLQFTDQVQYKEVFYILLNCYIILTYILLLNMLIALMGNTVERISTQSENIWNLQRAFTILDMERTLPRWLRSKLQCRMSRMVCSRNPMDKHRRFFR</sequence>
<dbReference type="InterPro" id="IPR036770">
    <property type="entry name" value="Ankyrin_rpt-contain_sf"/>
</dbReference>
<keyword evidence="10" id="KW-0407">Ion channel</keyword>
<keyword evidence="2" id="KW-0813">Transport</keyword>
<reference evidence="13" key="2">
    <citation type="submission" date="2025-08" db="UniProtKB">
        <authorList>
            <consortium name="Ensembl"/>
        </authorList>
    </citation>
    <scope>IDENTIFICATION</scope>
</reference>
<dbReference type="AlphaFoldDB" id="I3IYP5"/>
<dbReference type="STRING" id="8128.ENSONIP00000001735"/>
<keyword evidence="12" id="KW-1133">Transmembrane helix</keyword>
<evidence type="ECO:0000256" key="8">
    <source>
        <dbReference type="ARBA" id="ARBA00023043"/>
    </source>
</evidence>
<keyword evidence="12" id="KW-0812">Transmembrane</keyword>
<feature type="transmembrane region" description="Helical" evidence="12">
    <location>
        <begin position="350"/>
        <end position="367"/>
    </location>
</feature>
<dbReference type="OMA" id="TIARIML"/>
<accession>I3IYP5</accession>
<dbReference type="InParanoid" id="I3IYP5"/>
<dbReference type="InterPro" id="IPR008347">
    <property type="entry name" value="TrpV1-4"/>
</dbReference>
<dbReference type="GeneTree" id="ENSGT00940000158512"/>
<dbReference type="Proteomes" id="UP000005207">
    <property type="component" value="Linkage group LG14"/>
</dbReference>
<evidence type="ECO:0000256" key="4">
    <source>
        <dbReference type="ARBA" id="ARBA00022568"/>
    </source>
</evidence>
<dbReference type="PANTHER" id="PTHR10582:SF5">
    <property type="entry name" value="TRANSIENT RECEPTOR POTENTIAL CATION CHANNEL SUBFAMILY V MEMBER 2"/>
    <property type="match status" value="1"/>
</dbReference>
<evidence type="ECO:0000313" key="13">
    <source>
        <dbReference type="Ensembl" id="ENSONIP00000001735.2"/>
    </source>
</evidence>
<dbReference type="PROSITE" id="PS50088">
    <property type="entry name" value="ANK_REPEAT"/>
    <property type="match status" value="1"/>
</dbReference>
<evidence type="ECO:0000256" key="5">
    <source>
        <dbReference type="ARBA" id="ARBA00022673"/>
    </source>
</evidence>
<keyword evidence="5" id="KW-0107">Calcium channel</keyword>
<keyword evidence="14" id="KW-1185">Reference proteome</keyword>
<evidence type="ECO:0000256" key="3">
    <source>
        <dbReference type="ARBA" id="ARBA00022475"/>
    </source>
</evidence>
<dbReference type="GO" id="GO:0005886">
    <property type="term" value="C:plasma membrane"/>
    <property type="evidence" value="ECO:0007669"/>
    <property type="project" value="UniProtKB-SubCell"/>
</dbReference>
<dbReference type="GO" id="GO:0098703">
    <property type="term" value="P:calcium ion import across plasma membrane"/>
    <property type="evidence" value="ECO:0007669"/>
    <property type="project" value="TreeGrafter"/>
</dbReference>
<dbReference type="Ensembl" id="ENSONIT00000001734.2">
    <property type="protein sequence ID" value="ENSONIP00000001735.2"/>
    <property type="gene ID" value="ENSONIG00000001375.2"/>
</dbReference>
<organism evidence="13 14">
    <name type="scientific">Oreochromis niloticus</name>
    <name type="common">Nile tilapia</name>
    <name type="synonym">Tilapia nilotica</name>
    <dbReference type="NCBI Taxonomy" id="8128"/>
    <lineage>
        <taxon>Eukaryota</taxon>
        <taxon>Metazoa</taxon>
        <taxon>Chordata</taxon>
        <taxon>Craniata</taxon>
        <taxon>Vertebrata</taxon>
        <taxon>Euteleostomi</taxon>
        <taxon>Actinopterygii</taxon>
        <taxon>Neopterygii</taxon>
        <taxon>Teleostei</taxon>
        <taxon>Neoteleostei</taxon>
        <taxon>Acanthomorphata</taxon>
        <taxon>Ovalentaria</taxon>
        <taxon>Cichlomorphae</taxon>
        <taxon>Cichliformes</taxon>
        <taxon>Cichlidae</taxon>
        <taxon>African cichlids</taxon>
        <taxon>Pseudocrenilabrinae</taxon>
        <taxon>Oreochromini</taxon>
        <taxon>Oreochromis</taxon>
    </lineage>
</organism>
<keyword evidence="4" id="KW-0109">Calcium transport</keyword>
<dbReference type="Gene3D" id="1.25.40.20">
    <property type="entry name" value="Ankyrin repeat-containing domain"/>
    <property type="match status" value="1"/>
</dbReference>
<dbReference type="PRINTS" id="PR01768">
    <property type="entry name" value="TRPVRECEPTOR"/>
</dbReference>
<keyword evidence="9" id="KW-0406">Ion transport</keyword>
<dbReference type="InterPro" id="IPR024862">
    <property type="entry name" value="TRPV"/>
</dbReference>
<evidence type="ECO:0000256" key="7">
    <source>
        <dbReference type="ARBA" id="ARBA00022837"/>
    </source>
</evidence>
<name>I3IYP5_ORENI</name>
<evidence type="ECO:0000256" key="12">
    <source>
        <dbReference type="SAM" id="Phobius"/>
    </source>
</evidence>
<dbReference type="eggNOG" id="KOG3676">
    <property type="taxonomic scope" value="Eukaryota"/>
</dbReference>
<dbReference type="InterPro" id="IPR002110">
    <property type="entry name" value="Ankyrin_rpt"/>
</dbReference>
<feature type="transmembrane region" description="Helical" evidence="12">
    <location>
        <begin position="234"/>
        <end position="255"/>
    </location>
</feature>
<feature type="transmembrane region" description="Helical" evidence="12">
    <location>
        <begin position="310"/>
        <end position="330"/>
    </location>
</feature>
<evidence type="ECO:0000256" key="11">
    <source>
        <dbReference type="PROSITE-ProRule" id="PRU00023"/>
    </source>
</evidence>
<dbReference type="SMART" id="SM00248">
    <property type="entry name" value="ANK"/>
    <property type="match status" value="2"/>
</dbReference>
<dbReference type="HOGENOM" id="CLU_012795_1_0_1"/>
<keyword evidence="8 11" id="KW-0040">ANK repeat</keyword>
<dbReference type="PROSITE" id="PS50297">
    <property type="entry name" value="ANK_REP_REGION"/>
    <property type="match status" value="1"/>
</dbReference>
<evidence type="ECO:0000313" key="14">
    <source>
        <dbReference type="Proteomes" id="UP000005207"/>
    </source>
</evidence>
<dbReference type="SUPFAM" id="SSF48403">
    <property type="entry name" value="Ankyrin repeat"/>
    <property type="match status" value="1"/>
</dbReference>
<evidence type="ECO:0000256" key="10">
    <source>
        <dbReference type="ARBA" id="ARBA00023303"/>
    </source>
</evidence>
<reference evidence="13" key="3">
    <citation type="submission" date="2025-09" db="UniProtKB">
        <authorList>
            <consortium name="Ensembl"/>
        </authorList>
    </citation>
    <scope>IDENTIFICATION</scope>
</reference>
<evidence type="ECO:0000256" key="2">
    <source>
        <dbReference type="ARBA" id="ARBA00022448"/>
    </source>
</evidence>
<protein>
    <submittedName>
        <fullName evidence="13">Uncharacterized protein</fullName>
    </submittedName>
</protein>
<evidence type="ECO:0000256" key="9">
    <source>
        <dbReference type="ARBA" id="ARBA00023065"/>
    </source>
</evidence>